<reference evidence="1" key="1">
    <citation type="submission" date="2019-08" db="EMBL/GenBank/DDBJ databases">
        <authorList>
            <person name="Kucharzyk K."/>
            <person name="Murdoch R.W."/>
            <person name="Higgins S."/>
            <person name="Loffler F."/>
        </authorList>
    </citation>
    <scope>NUCLEOTIDE SEQUENCE</scope>
</reference>
<gene>
    <name evidence="1" type="ORF">SDC9_170252</name>
</gene>
<name>A0A645G7J1_9ZZZZ</name>
<evidence type="ECO:0000313" key="1">
    <source>
        <dbReference type="EMBL" id="MPN22867.1"/>
    </source>
</evidence>
<accession>A0A645G7J1</accession>
<proteinExistence type="predicted"/>
<organism evidence="1">
    <name type="scientific">bioreactor metagenome</name>
    <dbReference type="NCBI Taxonomy" id="1076179"/>
    <lineage>
        <taxon>unclassified sequences</taxon>
        <taxon>metagenomes</taxon>
        <taxon>ecological metagenomes</taxon>
    </lineage>
</organism>
<comment type="caution">
    <text evidence="1">The sequence shown here is derived from an EMBL/GenBank/DDBJ whole genome shotgun (WGS) entry which is preliminary data.</text>
</comment>
<protein>
    <submittedName>
        <fullName evidence="1">Uncharacterized protein</fullName>
    </submittedName>
</protein>
<dbReference type="EMBL" id="VSSQ01071206">
    <property type="protein sequence ID" value="MPN22867.1"/>
    <property type="molecule type" value="Genomic_DNA"/>
</dbReference>
<sequence length="47" mass="5340">MANRKDLEVKWVDHHIYGEYLRAGIRFGITKADANAGYLVTYTPVGE</sequence>
<dbReference type="AlphaFoldDB" id="A0A645G7J1"/>